<feature type="coiled-coil region" evidence="4">
    <location>
        <begin position="797"/>
        <end position="843"/>
    </location>
</feature>
<dbReference type="InterPro" id="IPR036872">
    <property type="entry name" value="CH_dom_sf"/>
</dbReference>
<evidence type="ECO:0000313" key="8">
    <source>
        <dbReference type="Proteomes" id="UP001140562"/>
    </source>
</evidence>
<evidence type="ECO:0000313" key="7">
    <source>
        <dbReference type="EMBL" id="KAJ4340898.1"/>
    </source>
</evidence>
<feature type="coiled-coil region" evidence="4">
    <location>
        <begin position="527"/>
        <end position="604"/>
    </location>
</feature>
<dbReference type="GO" id="GO:0005815">
    <property type="term" value="C:microtubule organizing center"/>
    <property type="evidence" value="ECO:0007669"/>
    <property type="project" value="TreeGrafter"/>
</dbReference>
<organism evidence="7 8">
    <name type="scientific">Didymella glomerata</name>
    <dbReference type="NCBI Taxonomy" id="749621"/>
    <lineage>
        <taxon>Eukaryota</taxon>
        <taxon>Fungi</taxon>
        <taxon>Dikarya</taxon>
        <taxon>Ascomycota</taxon>
        <taxon>Pezizomycotina</taxon>
        <taxon>Dothideomycetes</taxon>
        <taxon>Pleosporomycetidae</taxon>
        <taxon>Pleosporales</taxon>
        <taxon>Pleosporineae</taxon>
        <taxon>Didymellaceae</taxon>
        <taxon>Didymella</taxon>
    </lineage>
</organism>
<reference evidence="7" key="1">
    <citation type="submission" date="2022-10" db="EMBL/GenBank/DDBJ databases">
        <title>Tapping the CABI collections for fungal endophytes: first genome assemblies for Collariella, Neodidymelliopsis, Ascochyta clinopodiicola, Didymella pomorum, Didymosphaeria variabile, Neocosmospora piperis and Neocucurbitaria cava.</title>
        <authorList>
            <person name="Hill R."/>
        </authorList>
    </citation>
    <scope>NUCLEOTIDE SEQUENCE</scope>
    <source>
        <strain evidence="7">IMI 360193</strain>
    </source>
</reference>
<evidence type="ECO:0000256" key="1">
    <source>
        <dbReference type="ARBA" id="ARBA00004496"/>
    </source>
</evidence>
<dbReference type="GO" id="GO:0005737">
    <property type="term" value="C:cytoplasm"/>
    <property type="evidence" value="ECO:0007669"/>
    <property type="project" value="UniProtKB-SubCell"/>
</dbReference>
<dbReference type="InterPro" id="IPR043936">
    <property type="entry name" value="HOOK_N"/>
</dbReference>
<feature type="domain" description="HOOK N-terminal" evidence="6">
    <location>
        <begin position="7"/>
        <end position="158"/>
    </location>
</feature>
<dbReference type="EMBL" id="JAPEUV010000014">
    <property type="protein sequence ID" value="KAJ4340898.1"/>
    <property type="molecule type" value="Genomic_DNA"/>
</dbReference>
<keyword evidence="2" id="KW-0963">Cytoplasm</keyword>
<dbReference type="GO" id="GO:0051959">
    <property type="term" value="F:dynein light intermediate chain binding"/>
    <property type="evidence" value="ECO:0007669"/>
    <property type="project" value="TreeGrafter"/>
</dbReference>
<dbReference type="AlphaFoldDB" id="A0A9W8X4H6"/>
<dbReference type="Gene3D" id="1.10.418.10">
    <property type="entry name" value="Calponin-like domain"/>
    <property type="match status" value="1"/>
</dbReference>
<dbReference type="PANTHER" id="PTHR18947:SF28">
    <property type="entry name" value="GIRDIN, ISOFORM A"/>
    <property type="match status" value="1"/>
</dbReference>
<keyword evidence="3 4" id="KW-0175">Coiled coil</keyword>
<feature type="coiled-coil region" evidence="4">
    <location>
        <begin position="210"/>
        <end position="388"/>
    </location>
</feature>
<dbReference type="Proteomes" id="UP001140562">
    <property type="component" value="Unassembled WGS sequence"/>
</dbReference>
<keyword evidence="8" id="KW-1185">Reference proteome</keyword>
<accession>A0A9W8X4H6</accession>
<dbReference type="Pfam" id="PF19047">
    <property type="entry name" value="HOOK_N"/>
    <property type="match status" value="1"/>
</dbReference>
<proteinExistence type="predicted"/>
<dbReference type="GO" id="GO:0030705">
    <property type="term" value="P:cytoskeleton-dependent intracellular transport"/>
    <property type="evidence" value="ECO:0007669"/>
    <property type="project" value="InterPro"/>
</dbReference>
<feature type="region of interest" description="Disordered" evidence="5">
    <location>
        <begin position="440"/>
        <end position="469"/>
    </location>
</feature>
<feature type="region of interest" description="Disordered" evidence="5">
    <location>
        <begin position="715"/>
        <end position="745"/>
    </location>
</feature>
<feature type="compositionally biased region" description="Acidic residues" evidence="5">
    <location>
        <begin position="453"/>
        <end position="464"/>
    </location>
</feature>
<dbReference type="SUPFAM" id="SSF116907">
    <property type="entry name" value="Hook domain"/>
    <property type="match status" value="1"/>
</dbReference>
<dbReference type="GO" id="GO:0031122">
    <property type="term" value="P:cytoplasmic microtubule organization"/>
    <property type="evidence" value="ECO:0007669"/>
    <property type="project" value="TreeGrafter"/>
</dbReference>
<name>A0A9W8X4H6_9PLEO</name>
<dbReference type="PANTHER" id="PTHR18947">
    <property type="entry name" value="HOOK PROTEINS"/>
    <property type="match status" value="1"/>
</dbReference>
<gene>
    <name evidence="7" type="ORF">N0V87_002252</name>
</gene>
<sequence length="908" mass="103246">MDDFKPELLRALLDWVNTFDLPGRVNAWNQLEDGQLLWQILNDIDSEYFSESLPIFEESNDRRQSNNWIPRWQNLKHIERAVSTYIREECEQLPVLTKRMIPDLKSGAREGSTMLTAKLTMAVLLAACFSPKSNQRMLQVMGQLGTKTAEQIAGAIQEMQALDMRMSDLGVDSELTVEPNLSGYRTPTRAVSGPTTALGRDTDLEQEAQLVEANKDRHALRQHVGKLKQELETSRNRISQLEEDLAEATVHLDNRAAKPGNSDDVEQLRNELARDQQYIDQLETDLAHARDILESQNRRLERFQNEEGSKQDLRDQLQVLKAERDELSQRSKANENLKKKIETLTKETKNLEQLREDYQQARERLQQLEAIEERCEALEKVNKENSSTLVNCEQAIFEEKGKRTRIEHENLLLMKQLEQTRELQHKAEDAKNDLEDKIRELESSNHADRGGSLEDELEEDETVPETETSRVNDARVTADTIALQQKVDILTARLKSLETETLKQMTENLGLRSDMMVEKDEESQKPFLEQNEKLQIAEQELEELHRRLREKDLQMAELRNELNNKSGLDDEAKTKVVSAEHERLLALQQRTNQKLRDLELANEEKASLLRAALLDREKLSPELLKLKRAETLQQVRSQIQSVISAPAETQSNVLDTTSTEIAETVLSSEAALDKAKKVSISQHSHTKSPSSAFDVAVSTMKTRQRLDPSYSAATLISPASPDRHHSEKNKSLSEVSTSTTGTGQTTWGRVTQMISPKKRPVAVRASTEFISTNGFDHAASLSLAWRRRSIIDSGIDLQEQMAANNTLREQLASAKKETAEKGSVELQQEVENLRRENKLITSAWYDMTMRLQSNTVVLQRRSEAPKSWLGKQRVAVGGSSSLHPLDPARSMFPLSLIVARVLFKDRLA</sequence>
<dbReference type="CDD" id="cd22211">
    <property type="entry name" value="HkD_SF"/>
    <property type="match status" value="1"/>
</dbReference>
<feature type="compositionally biased region" description="Low complexity" evidence="5">
    <location>
        <begin position="735"/>
        <end position="745"/>
    </location>
</feature>
<protein>
    <recommendedName>
        <fullName evidence="6">HOOK N-terminal domain-containing protein</fullName>
    </recommendedName>
</protein>
<evidence type="ECO:0000259" key="6">
    <source>
        <dbReference type="Pfam" id="PF19047"/>
    </source>
</evidence>
<evidence type="ECO:0000256" key="5">
    <source>
        <dbReference type="SAM" id="MobiDB-lite"/>
    </source>
</evidence>
<feature type="compositionally biased region" description="Basic and acidic residues" evidence="5">
    <location>
        <begin position="721"/>
        <end position="731"/>
    </location>
</feature>
<feature type="compositionally biased region" description="Basic and acidic residues" evidence="5">
    <location>
        <begin position="440"/>
        <end position="452"/>
    </location>
</feature>
<evidence type="ECO:0000256" key="2">
    <source>
        <dbReference type="ARBA" id="ARBA00022490"/>
    </source>
</evidence>
<dbReference type="GO" id="GO:0008017">
    <property type="term" value="F:microtubule binding"/>
    <property type="evidence" value="ECO:0007669"/>
    <property type="project" value="TreeGrafter"/>
</dbReference>
<dbReference type="OrthoDB" id="2129491at2759"/>
<comment type="subcellular location">
    <subcellularLocation>
        <location evidence="1">Cytoplasm</location>
    </subcellularLocation>
</comment>
<comment type="caution">
    <text evidence="7">The sequence shown here is derived from an EMBL/GenBank/DDBJ whole genome shotgun (WGS) entry which is preliminary data.</text>
</comment>
<evidence type="ECO:0000256" key="4">
    <source>
        <dbReference type="SAM" id="Coils"/>
    </source>
</evidence>
<evidence type="ECO:0000256" key="3">
    <source>
        <dbReference type="ARBA" id="ARBA00023054"/>
    </source>
</evidence>